<reference evidence="1" key="1">
    <citation type="submission" date="2020-04" db="EMBL/GenBank/DDBJ databases">
        <title>Deep metagenomics examines the oral microbiome during advanced dental caries in children, revealing novel taxa and co-occurrences with host molecules.</title>
        <authorList>
            <person name="Baker J.L."/>
            <person name="Morton J.T."/>
            <person name="Dinis M."/>
            <person name="Alvarez R."/>
            <person name="Tran N.C."/>
            <person name="Knight R."/>
            <person name="Edlund A."/>
        </authorList>
    </citation>
    <scope>NUCLEOTIDE SEQUENCE</scope>
    <source>
        <strain evidence="1">JCVI_32_bin.14</strain>
    </source>
</reference>
<dbReference type="Proteomes" id="UP000757890">
    <property type="component" value="Unassembled WGS sequence"/>
</dbReference>
<sequence>MKWTVKTVTAKEYVDEKFDNYGQMETINATIDPQYIENLSCVKIKNIVHLFVRMKGAKEGLIEIASGLPESFINLEFYAPINNSNGKAVRLTINTDGKLYLSYTDEYTTSPGHESVACLVYLTND</sequence>
<evidence type="ECO:0000313" key="1">
    <source>
        <dbReference type="EMBL" id="MBF1129775.1"/>
    </source>
</evidence>
<organism evidence="1 2">
    <name type="scientific">Dialister invisus</name>
    <dbReference type="NCBI Taxonomy" id="218538"/>
    <lineage>
        <taxon>Bacteria</taxon>
        <taxon>Bacillati</taxon>
        <taxon>Bacillota</taxon>
        <taxon>Negativicutes</taxon>
        <taxon>Veillonellales</taxon>
        <taxon>Veillonellaceae</taxon>
        <taxon>Dialister</taxon>
    </lineage>
</organism>
<accession>A0A930BBA3</accession>
<protein>
    <submittedName>
        <fullName evidence="1">Uncharacterized protein</fullName>
    </submittedName>
</protein>
<dbReference type="EMBL" id="JABZMK010000053">
    <property type="protein sequence ID" value="MBF1129775.1"/>
    <property type="molecule type" value="Genomic_DNA"/>
</dbReference>
<evidence type="ECO:0000313" key="2">
    <source>
        <dbReference type="Proteomes" id="UP000757890"/>
    </source>
</evidence>
<gene>
    <name evidence="1" type="ORF">HXL70_07015</name>
</gene>
<name>A0A930BBA3_9FIRM</name>
<comment type="caution">
    <text evidence="1">The sequence shown here is derived from an EMBL/GenBank/DDBJ whole genome shotgun (WGS) entry which is preliminary data.</text>
</comment>
<dbReference type="AlphaFoldDB" id="A0A930BBA3"/>
<proteinExistence type="predicted"/>